<accession>A0A834GJV8</accession>
<dbReference type="Gene3D" id="1.20.1740.10">
    <property type="entry name" value="Amino acid/polyamine transporter I"/>
    <property type="match status" value="1"/>
</dbReference>
<dbReference type="Proteomes" id="UP000626092">
    <property type="component" value="Unassembled WGS sequence"/>
</dbReference>
<keyword evidence="2" id="KW-0813">Transport</keyword>
<dbReference type="GO" id="GO:0015293">
    <property type="term" value="F:symporter activity"/>
    <property type="evidence" value="ECO:0007669"/>
    <property type="project" value="UniProtKB-KW"/>
</dbReference>
<evidence type="ECO:0000256" key="4">
    <source>
        <dbReference type="ARBA" id="ARBA00022692"/>
    </source>
</evidence>
<comment type="similarity">
    <text evidence="8">Belongs to the amino acid-polyamine-organocation (APC) superfamily. Polyamine:cation symporter (PHS) (TC 2.A.3.12) family.</text>
</comment>
<dbReference type="AlphaFoldDB" id="A0A834GJV8"/>
<evidence type="ECO:0000313" key="10">
    <source>
        <dbReference type="EMBL" id="KAF7137159.1"/>
    </source>
</evidence>
<keyword evidence="11" id="KW-1185">Reference proteome</keyword>
<feature type="transmembrane region" description="Helical" evidence="9">
    <location>
        <begin position="58"/>
        <end position="80"/>
    </location>
</feature>
<keyword evidence="7 9" id="KW-0472">Membrane</keyword>
<evidence type="ECO:0000256" key="2">
    <source>
        <dbReference type="ARBA" id="ARBA00022448"/>
    </source>
</evidence>
<keyword evidence="3" id="KW-1003">Cell membrane</keyword>
<evidence type="ECO:0000256" key="3">
    <source>
        <dbReference type="ARBA" id="ARBA00022475"/>
    </source>
</evidence>
<evidence type="ECO:0000256" key="6">
    <source>
        <dbReference type="ARBA" id="ARBA00022989"/>
    </source>
</evidence>
<evidence type="ECO:0000256" key="1">
    <source>
        <dbReference type="ARBA" id="ARBA00004651"/>
    </source>
</evidence>
<sequence>MGVIAIRKVRPSRWLVLDLHNVDWNLYLNTLFWNLNYWDSVSTLAGEVDNPEKTLPKALFYAFILVVCGYFFPLLIGTGAVPLNLDFWTDGYFSDIAMMVGGVWLRFWIQGAAAMSNMGMFVAEMSSDSFQLLGMAERGMLPEFFSKRSRYGTPLVGILFSASGVILLSWLSFREIVAAENFLYCFGMVLELVSFVRLRMKYPAASRPYKVPVGTVGSILLCVPPTMMICVVLALSSLKVAVICVVAMLIGLVLQPCLKHVEKSKWLNFSESSALRDLHGGAQEDTESLINLILRVVSCPSTTVVCDLGPRPKLAMIVGACTKVGSISWQQGFVDALGGVVFSCVASAGNIGVQLLPLGVVLKINYCYPNPTASHTLPDLRDQGEDKPKTG</sequence>
<gene>
    <name evidence="10" type="ORF">RHSIM_Rhsim07G0139300</name>
</gene>
<keyword evidence="6 9" id="KW-1133">Transmembrane helix</keyword>
<name>A0A834GJV8_RHOSS</name>
<evidence type="ECO:0000256" key="8">
    <source>
        <dbReference type="ARBA" id="ARBA00024041"/>
    </source>
</evidence>
<dbReference type="PANTHER" id="PTHR45826">
    <property type="entry name" value="POLYAMINE TRANSPORTER PUT1"/>
    <property type="match status" value="1"/>
</dbReference>
<evidence type="ECO:0000256" key="7">
    <source>
        <dbReference type="ARBA" id="ARBA00023136"/>
    </source>
</evidence>
<dbReference type="EMBL" id="WJXA01000007">
    <property type="protein sequence ID" value="KAF7137159.1"/>
    <property type="molecule type" value="Genomic_DNA"/>
</dbReference>
<organism evidence="10 11">
    <name type="scientific">Rhododendron simsii</name>
    <name type="common">Sims's rhododendron</name>
    <dbReference type="NCBI Taxonomy" id="118357"/>
    <lineage>
        <taxon>Eukaryota</taxon>
        <taxon>Viridiplantae</taxon>
        <taxon>Streptophyta</taxon>
        <taxon>Embryophyta</taxon>
        <taxon>Tracheophyta</taxon>
        <taxon>Spermatophyta</taxon>
        <taxon>Magnoliopsida</taxon>
        <taxon>eudicotyledons</taxon>
        <taxon>Gunneridae</taxon>
        <taxon>Pentapetalae</taxon>
        <taxon>asterids</taxon>
        <taxon>Ericales</taxon>
        <taxon>Ericaceae</taxon>
        <taxon>Ericoideae</taxon>
        <taxon>Rhodoreae</taxon>
        <taxon>Rhododendron</taxon>
    </lineage>
</organism>
<feature type="transmembrane region" description="Helical" evidence="9">
    <location>
        <begin position="155"/>
        <end position="173"/>
    </location>
</feature>
<dbReference type="InterPro" id="IPR002293">
    <property type="entry name" value="AA/rel_permease1"/>
</dbReference>
<dbReference type="InterPro" id="IPR044566">
    <property type="entry name" value="RMV1-like"/>
</dbReference>
<comment type="subcellular location">
    <subcellularLocation>
        <location evidence="1">Cell membrane</location>
        <topology evidence="1">Multi-pass membrane protein</topology>
    </subcellularLocation>
</comment>
<dbReference type="GO" id="GO:0015203">
    <property type="term" value="F:polyamine transmembrane transporter activity"/>
    <property type="evidence" value="ECO:0007669"/>
    <property type="project" value="UniProtKB-ARBA"/>
</dbReference>
<dbReference type="OrthoDB" id="5982228at2759"/>
<keyword evidence="4 9" id="KW-0812">Transmembrane</keyword>
<keyword evidence="5" id="KW-0769">Symport</keyword>
<protein>
    <submittedName>
        <fullName evidence="10">Uncharacterized protein</fullName>
    </submittedName>
</protein>
<proteinExistence type="inferred from homology"/>
<reference evidence="10" key="1">
    <citation type="submission" date="2019-11" db="EMBL/GenBank/DDBJ databases">
        <authorList>
            <person name="Liu Y."/>
            <person name="Hou J."/>
            <person name="Li T.-Q."/>
            <person name="Guan C.-H."/>
            <person name="Wu X."/>
            <person name="Wu H.-Z."/>
            <person name="Ling F."/>
            <person name="Zhang R."/>
            <person name="Shi X.-G."/>
            <person name="Ren J.-P."/>
            <person name="Chen E.-F."/>
            <person name="Sun J.-M."/>
        </authorList>
    </citation>
    <scope>NUCLEOTIDE SEQUENCE</scope>
    <source>
        <strain evidence="10">Adult_tree_wgs_1</strain>
        <tissue evidence="10">Leaves</tissue>
    </source>
</reference>
<feature type="transmembrane region" description="Helical" evidence="9">
    <location>
        <begin position="179"/>
        <end position="199"/>
    </location>
</feature>
<evidence type="ECO:0000256" key="9">
    <source>
        <dbReference type="SAM" id="Phobius"/>
    </source>
</evidence>
<comment type="caution">
    <text evidence="10">The sequence shown here is derived from an EMBL/GenBank/DDBJ whole genome shotgun (WGS) entry which is preliminary data.</text>
</comment>
<evidence type="ECO:0000256" key="5">
    <source>
        <dbReference type="ARBA" id="ARBA00022847"/>
    </source>
</evidence>
<evidence type="ECO:0000313" key="11">
    <source>
        <dbReference type="Proteomes" id="UP000626092"/>
    </source>
</evidence>
<feature type="transmembrane region" description="Helical" evidence="9">
    <location>
        <begin position="240"/>
        <end position="258"/>
    </location>
</feature>
<dbReference type="PANTHER" id="PTHR45826:SF2">
    <property type="entry name" value="AMINO ACID TRANSPORTER"/>
    <property type="match status" value="1"/>
</dbReference>
<feature type="transmembrane region" description="Helical" evidence="9">
    <location>
        <begin position="92"/>
        <end position="109"/>
    </location>
</feature>
<dbReference type="Pfam" id="PF13520">
    <property type="entry name" value="AA_permease_2"/>
    <property type="match status" value="1"/>
</dbReference>
<feature type="transmembrane region" description="Helical" evidence="9">
    <location>
        <begin position="211"/>
        <end position="234"/>
    </location>
</feature>
<dbReference type="GO" id="GO:0005886">
    <property type="term" value="C:plasma membrane"/>
    <property type="evidence" value="ECO:0007669"/>
    <property type="project" value="UniProtKB-SubCell"/>
</dbReference>